<keyword evidence="6 8" id="KW-0472">Membrane</keyword>
<evidence type="ECO:0000256" key="7">
    <source>
        <dbReference type="ARBA" id="ARBA00024033"/>
    </source>
</evidence>
<evidence type="ECO:0000256" key="1">
    <source>
        <dbReference type="ARBA" id="ARBA00004651"/>
    </source>
</evidence>
<comment type="similarity">
    <text evidence="7">Belongs to the glycosyltransferase 87 family.</text>
</comment>
<comment type="subcellular location">
    <subcellularLocation>
        <location evidence="1">Cell membrane</location>
        <topology evidence="1">Multi-pass membrane protein</topology>
    </subcellularLocation>
</comment>
<gene>
    <name evidence="9" type="ORF">SOIL9_06790</name>
</gene>
<evidence type="ECO:0000256" key="5">
    <source>
        <dbReference type="ARBA" id="ARBA00022989"/>
    </source>
</evidence>
<evidence type="ECO:0000256" key="6">
    <source>
        <dbReference type="ARBA" id="ARBA00023136"/>
    </source>
</evidence>
<feature type="transmembrane region" description="Helical" evidence="8">
    <location>
        <begin position="214"/>
        <end position="234"/>
    </location>
</feature>
<evidence type="ECO:0000313" key="10">
    <source>
        <dbReference type="Proteomes" id="UP000464178"/>
    </source>
</evidence>
<keyword evidence="4 8" id="KW-0812">Transmembrane</keyword>
<feature type="transmembrane region" description="Helical" evidence="8">
    <location>
        <begin position="276"/>
        <end position="293"/>
    </location>
</feature>
<keyword evidence="10" id="KW-1185">Reference proteome</keyword>
<dbReference type="AlphaFoldDB" id="A0A6P2DB87"/>
<evidence type="ECO:0000256" key="8">
    <source>
        <dbReference type="SAM" id="Phobius"/>
    </source>
</evidence>
<dbReference type="Proteomes" id="UP000464178">
    <property type="component" value="Chromosome"/>
</dbReference>
<keyword evidence="5 8" id="KW-1133">Transmembrane helix</keyword>
<protein>
    <recommendedName>
        <fullName evidence="11">DUF2029 domain-containing protein</fullName>
    </recommendedName>
</protein>
<feature type="transmembrane region" description="Helical" evidence="8">
    <location>
        <begin position="14"/>
        <end position="38"/>
    </location>
</feature>
<feature type="transmembrane region" description="Helical" evidence="8">
    <location>
        <begin position="300"/>
        <end position="317"/>
    </location>
</feature>
<evidence type="ECO:0000256" key="2">
    <source>
        <dbReference type="ARBA" id="ARBA00022475"/>
    </source>
</evidence>
<keyword evidence="3" id="KW-0808">Transferase</keyword>
<reference evidence="9 10" key="1">
    <citation type="submission" date="2019-05" db="EMBL/GenBank/DDBJ databases">
        <authorList>
            <consortium name="Science for Life Laboratories"/>
        </authorList>
    </citation>
    <scope>NUCLEOTIDE SEQUENCE [LARGE SCALE GENOMIC DNA]</scope>
    <source>
        <strain evidence="9">Soil9</strain>
    </source>
</reference>
<evidence type="ECO:0000256" key="4">
    <source>
        <dbReference type="ARBA" id="ARBA00022692"/>
    </source>
</evidence>
<feature type="transmembrane region" description="Helical" evidence="8">
    <location>
        <begin position="323"/>
        <end position="339"/>
    </location>
</feature>
<feature type="transmembrane region" description="Helical" evidence="8">
    <location>
        <begin position="182"/>
        <end position="207"/>
    </location>
</feature>
<feature type="transmembrane region" description="Helical" evidence="8">
    <location>
        <begin position="143"/>
        <end position="176"/>
    </location>
</feature>
<organism evidence="9 10">
    <name type="scientific">Gemmata massiliana</name>
    <dbReference type="NCBI Taxonomy" id="1210884"/>
    <lineage>
        <taxon>Bacteria</taxon>
        <taxon>Pseudomonadati</taxon>
        <taxon>Planctomycetota</taxon>
        <taxon>Planctomycetia</taxon>
        <taxon>Gemmatales</taxon>
        <taxon>Gemmataceae</taxon>
        <taxon>Gemmata</taxon>
    </lineage>
</organism>
<dbReference type="KEGG" id="gms:SOIL9_06790"/>
<dbReference type="Pfam" id="PF09594">
    <property type="entry name" value="GT87"/>
    <property type="match status" value="1"/>
</dbReference>
<dbReference type="EMBL" id="LR593886">
    <property type="protein sequence ID" value="VTR97514.1"/>
    <property type="molecule type" value="Genomic_DNA"/>
</dbReference>
<dbReference type="RefSeq" id="WP_162671238.1">
    <property type="nucleotide sequence ID" value="NZ_LR593886.1"/>
</dbReference>
<evidence type="ECO:0000256" key="3">
    <source>
        <dbReference type="ARBA" id="ARBA00022679"/>
    </source>
</evidence>
<feature type="transmembrane region" description="Helical" evidence="8">
    <location>
        <begin position="110"/>
        <end position="131"/>
    </location>
</feature>
<dbReference type="GO" id="GO:0005886">
    <property type="term" value="C:plasma membrane"/>
    <property type="evidence" value="ECO:0007669"/>
    <property type="project" value="UniProtKB-SubCell"/>
</dbReference>
<proteinExistence type="inferred from homology"/>
<dbReference type="InterPro" id="IPR018584">
    <property type="entry name" value="GT87"/>
</dbReference>
<evidence type="ECO:0000313" key="9">
    <source>
        <dbReference type="EMBL" id="VTR97514.1"/>
    </source>
</evidence>
<sequence length="403" mass="44960">MTYSGLANWLRDRLWVGVVIGCVPWAVWIASLASGGWYKDSRDQLVGTDHLAFFHAARLIRDGESYRLYNYNELADTKYQQQLLGWDWNGFEAYRNPPFYALLYVPTAGLSYPVSFLIWTGIGFALLGLAVRLLTPERPGRAFLWALTFFPVFATVSFGQNTLISLAIFAGVYRLLHSDRPFAAGLVAGLLWFKPQLLLGLFVWWAFEPRRYFRCWLGAGVTGAILAAVSWTVIPEGSRAFVQTLATNAGFGGFGQWNVVNPKAFFVLLLPVFPQLHWPLAALCSLTSIVIAWRVKQKTGAPVTVMFPVAVFLSLWASPHALIYEWTLLVAAAAVLWEARPESRATWLCLFALAWIGLSVTTALARVQDLQKFPVVLQVGVPVMAIVGWLAARELVRTSRAQL</sequence>
<feature type="transmembrane region" description="Helical" evidence="8">
    <location>
        <begin position="373"/>
        <end position="392"/>
    </location>
</feature>
<feature type="transmembrane region" description="Helical" evidence="8">
    <location>
        <begin position="346"/>
        <end position="367"/>
    </location>
</feature>
<keyword evidence="2" id="KW-1003">Cell membrane</keyword>
<name>A0A6P2DB87_9BACT</name>
<evidence type="ECO:0008006" key="11">
    <source>
        <dbReference type="Google" id="ProtNLM"/>
    </source>
</evidence>
<accession>A0A6P2DB87</accession>
<dbReference type="GO" id="GO:0016758">
    <property type="term" value="F:hexosyltransferase activity"/>
    <property type="evidence" value="ECO:0007669"/>
    <property type="project" value="InterPro"/>
</dbReference>